<dbReference type="InterPro" id="IPR009617">
    <property type="entry name" value="Seipin"/>
</dbReference>
<reference evidence="8 9" key="1">
    <citation type="submission" date="2018-09" db="EMBL/GenBank/DDBJ databases">
        <title>A high-quality reference genome of wild soybean provides a powerful tool to mine soybean genomes.</title>
        <authorList>
            <person name="Xie M."/>
            <person name="Chung C.Y.L."/>
            <person name="Li M.-W."/>
            <person name="Wong F.-L."/>
            <person name="Chan T.-F."/>
            <person name="Lam H.-M."/>
        </authorList>
    </citation>
    <scope>NUCLEOTIDE SEQUENCE [LARGE SCALE GENOMIC DNA]</scope>
    <source>
        <strain evidence="9">cv. W05</strain>
        <tissue evidence="8">Hypocotyl of etiolated seedlings</tissue>
    </source>
</reference>
<dbReference type="PANTHER" id="PTHR21212:SF5">
    <property type="entry name" value="SEIPIN-1"/>
    <property type="match status" value="1"/>
</dbReference>
<comment type="subcellular location">
    <subcellularLocation>
        <location evidence="1">Endoplasmic reticulum membrane</location>
        <topology evidence="1">Multi-pass membrane protein</topology>
    </subcellularLocation>
</comment>
<keyword evidence="6 7" id="KW-0472">Membrane</keyword>
<evidence type="ECO:0000313" key="9">
    <source>
        <dbReference type="Proteomes" id="UP000289340"/>
    </source>
</evidence>
<evidence type="ECO:0000256" key="6">
    <source>
        <dbReference type="ARBA" id="ARBA00023136"/>
    </source>
</evidence>
<evidence type="ECO:0000256" key="4">
    <source>
        <dbReference type="ARBA" id="ARBA00022989"/>
    </source>
</evidence>
<evidence type="ECO:0000256" key="7">
    <source>
        <dbReference type="SAM" id="Phobius"/>
    </source>
</evidence>
<evidence type="ECO:0000256" key="3">
    <source>
        <dbReference type="ARBA" id="ARBA00022824"/>
    </source>
</evidence>
<gene>
    <name evidence="8" type="ORF">D0Y65_049357</name>
</gene>
<dbReference type="CDD" id="cd23995">
    <property type="entry name" value="Seipin_BSCL2_like"/>
    <property type="match status" value="1"/>
</dbReference>
<keyword evidence="2 7" id="KW-0812">Transmembrane</keyword>
<sequence>MQQYSTFLCLSFPSKFPTSPHLSETTLHSISMEEHKKEGFFLPTPVAKLISFQTDLIYNGLVSLFSPIHSLFSVASESYHRAEETKDSVESAVQRALSHQITHGSALLLKKLGLCFLSVAYVCMVMILALILAAVVGVALVRLWVEEPVSVKDNLHFDYTEAHPTAVFSFNGVRSLKGHLKKKHISVPVGHSFFASLVLVMPESDFNRELGVFQLTAELLSVNGNVIEKSSQPCMLRFRSSPIRLVRTFMMGVPLVLGISGETQNINVDILKHKEDYRRSNSIRVTLHPRAGTSSLPQLYEAKIAINSHLPWTKELVRNWKWTFYVWVSLYVYIVLLVSLLCCYRPLIFLVTPEYFSDHRVSELTREEPGQLQVEELGDESEVSELLRKWRRSRSKRKTVLAHGGVPETIVGSSTSSISMMTTREDVTSVAVEDEVEDSESACIG</sequence>
<keyword evidence="5" id="KW-0443">Lipid metabolism</keyword>
<dbReference type="GO" id="GO:0006629">
    <property type="term" value="P:lipid metabolic process"/>
    <property type="evidence" value="ECO:0007669"/>
    <property type="project" value="UniProtKB-KW"/>
</dbReference>
<feature type="transmembrane region" description="Helical" evidence="7">
    <location>
        <begin position="324"/>
        <end position="344"/>
    </location>
</feature>
<evidence type="ECO:0000256" key="2">
    <source>
        <dbReference type="ARBA" id="ARBA00022692"/>
    </source>
</evidence>
<keyword evidence="9" id="KW-1185">Reference proteome</keyword>
<keyword evidence="4 7" id="KW-1133">Transmembrane helix</keyword>
<dbReference type="GO" id="GO:0140042">
    <property type="term" value="P:lipid droplet formation"/>
    <property type="evidence" value="ECO:0007669"/>
    <property type="project" value="UniProtKB-ARBA"/>
</dbReference>
<keyword evidence="3" id="KW-0256">Endoplasmic reticulum</keyword>
<accession>A0A445FWN8</accession>
<dbReference type="Proteomes" id="UP000289340">
    <property type="component" value="Chromosome 18"/>
</dbReference>
<evidence type="ECO:0000256" key="1">
    <source>
        <dbReference type="ARBA" id="ARBA00004477"/>
    </source>
</evidence>
<evidence type="ECO:0000256" key="5">
    <source>
        <dbReference type="ARBA" id="ARBA00023098"/>
    </source>
</evidence>
<dbReference type="Gramene" id="XM_028357470.1">
    <property type="protein sequence ID" value="XP_028213271.1"/>
    <property type="gene ID" value="LOC114395640"/>
</dbReference>
<dbReference type="EMBL" id="QZWG01000018">
    <property type="protein sequence ID" value="RZB53332.1"/>
    <property type="molecule type" value="Genomic_DNA"/>
</dbReference>
<dbReference type="AlphaFoldDB" id="A0A445FWN8"/>
<protein>
    <submittedName>
        <fullName evidence="8">Seipin-1</fullName>
    </submittedName>
</protein>
<dbReference type="PANTHER" id="PTHR21212">
    <property type="entry name" value="BERNARDINELLI-SEIP CONGENITAL LIPODYSTROPHY 2 HOMOLOG BSCL2 PROTEIN"/>
    <property type="match status" value="1"/>
</dbReference>
<name>A0A445FWN8_GLYSO</name>
<evidence type="ECO:0000313" key="8">
    <source>
        <dbReference type="EMBL" id="RZB53332.1"/>
    </source>
</evidence>
<dbReference type="GO" id="GO:0005789">
    <property type="term" value="C:endoplasmic reticulum membrane"/>
    <property type="evidence" value="ECO:0007669"/>
    <property type="project" value="UniProtKB-SubCell"/>
</dbReference>
<proteinExistence type="predicted"/>
<comment type="caution">
    <text evidence="8">The sequence shown here is derived from an EMBL/GenBank/DDBJ whole genome shotgun (WGS) entry which is preliminary data.</text>
</comment>
<feature type="transmembrane region" description="Helical" evidence="7">
    <location>
        <begin position="112"/>
        <end position="145"/>
    </location>
</feature>
<dbReference type="Pfam" id="PF06775">
    <property type="entry name" value="Seipin"/>
    <property type="match status" value="1"/>
</dbReference>
<organism evidence="8 9">
    <name type="scientific">Glycine soja</name>
    <name type="common">Wild soybean</name>
    <dbReference type="NCBI Taxonomy" id="3848"/>
    <lineage>
        <taxon>Eukaryota</taxon>
        <taxon>Viridiplantae</taxon>
        <taxon>Streptophyta</taxon>
        <taxon>Embryophyta</taxon>
        <taxon>Tracheophyta</taxon>
        <taxon>Spermatophyta</taxon>
        <taxon>Magnoliopsida</taxon>
        <taxon>eudicotyledons</taxon>
        <taxon>Gunneridae</taxon>
        <taxon>Pentapetalae</taxon>
        <taxon>rosids</taxon>
        <taxon>fabids</taxon>
        <taxon>Fabales</taxon>
        <taxon>Fabaceae</taxon>
        <taxon>Papilionoideae</taxon>
        <taxon>50 kb inversion clade</taxon>
        <taxon>NPAAA clade</taxon>
        <taxon>indigoferoid/millettioid clade</taxon>
        <taxon>Phaseoleae</taxon>
        <taxon>Glycine</taxon>
        <taxon>Glycine subgen. Soja</taxon>
    </lineage>
</organism>